<dbReference type="NCBIfam" id="TIGR00125">
    <property type="entry name" value="cyt_tran_rel"/>
    <property type="match status" value="1"/>
</dbReference>
<comment type="similarity">
    <text evidence="14 16">In the N-terminal section; belongs to the carbohydrate kinase PfkB family.</text>
</comment>
<keyword evidence="8 16" id="KW-0418">Kinase</keyword>
<dbReference type="Pfam" id="PF00294">
    <property type="entry name" value="PfkB"/>
    <property type="match status" value="1"/>
</dbReference>
<proteinExistence type="inferred from homology"/>
<evidence type="ECO:0000256" key="16">
    <source>
        <dbReference type="HAMAP-Rule" id="MF_01603"/>
    </source>
</evidence>
<evidence type="ECO:0000256" key="14">
    <source>
        <dbReference type="ARBA" id="ARBA00060955"/>
    </source>
</evidence>
<evidence type="ECO:0000256" key="9">
    <source>
        <dbReference type="ARBA" id="ARBA00022840"/>
    </source>
</evidence>
<feature type="domain" description="Carbohydrate kinase PfkB" evidence="17">
    <location>
        <begin position="11"/>
        <end position="302"/>
    </location>
</feature>
<keyword evidence="9 16" id="KW-0067">ATP-binding</keyword>
<accession>A0A3P1SJF7</accession>
<dbReference type="AlphaFoldDB" id="A0A3P1SJF7"/>
<dbReference type="Proteomes" id="UP000267535">
    <property type="component" value="Unassembled WGS sequence"/>
</dbReference>
<dbReference type="Gene3D" id="3.40.50.620">
    <property type="entry name" value="HUPs"/>
    <property type="match status" value="1"/>
</dbReference>
<dbReference type="FunFam" id="3.40.1190.20:FF:000002">
    <property type="entry name" value="Bifunctional protein HldE"/>
    <property type="match status" value="1"/>
</dbReference>
<dbReference type="RefSeq" id="WP_124927612.1">
    <property type="nucleotide sequence ID" value="NZ_BMOH01000002.1"/>
</dbReference>
<comment type="function">
    <text evidence="1 16">Catalyzes the phosphorylation of D-glycero-D-manno-heptose 7-phosphate at the C-1 position to selectively form D-glycero-beta-D-manno-heptose-1,7-bisphosphate.</text>
</comment>
<dbReference type="GO" id="GO:0005829">
    <property type="term" value="C:cytosol"/>
    <property type="evidence" value="ECO:0007669"/>
    <property type="project" value="TreeGrafter"/>
</dbReference>
<dbReference type="NCBIfam" id="NF008454">
    <property type="entry name" value="PRK11316.1"/>
    <property type="match status" value="1"/>
</dbReference>
<dbReference type="CDD" id="cd01172">
    <property type="entry name" value="RfaE_like"/>
    <property type="match status" value="1"/>
</dbReference>
<comment type="caution">
    <text evidence="19">The sequence shown here is derived from an EMBL/GenBank/DDBJ whole genome shotgun (WGS) entry which is preliminary data.</text>
</comment>
<dbReference type="InterPro" id="IPR023030">
    <property type="entry name" value="Bifunc_HldE"/>
</dbReference>
<dbReference type="SUPFAM" id="SSF52374">
    <property type="entry name" value="Nucleotidylyl transferase"/>
    <property type="match status" value="1"/>
</dbReference>
<evidence type="ECO:0000256" key="12">
    <source>
        <dbReference type="ARBA" id="ARBA00047428"/>
    </source>
</evidence>
<evidence type="ECO:0000256" key="5">
    <source>
        <dbReference type="ARBA" id="ARBA00022679"/>
    </source>
</evidence>
<name>A0A3P1SJF7_9GAMM</name>
<protein>
    <recommendedName>
        <fullName evidence="16">Bifunctional protein HldE</fullName>
    </recommendedName>
    <domain>
        <recommendedName>
            <fullName evidence="16">D-beta-D-heptose 7-phosphate kinase</fullName>
            <ecNumber evidence="16">2.7.1.167</ecNumber>
        </recommendedName>
        <alternativeName>
            <fullName evidence="16">D-beta-D-heptose 7-phosphotransferase</fullName>
        </alternativeName>
        <alternativeName>
            <fullName evidence="16">D-glycero-beta-D-manno-heptose-7-phosphate kinase</fullName>
        </alternativeName>
    </domain>
    <domain>
        <recommendedName>
            <fullName evidence="16">D-beta-D-heptose 1-phosphate adenylyltransferase</fullName>
            <ecNumber evidence="16">2.7.7.70</ecNumber>
        </recommendedName>
        <alternativeName>
            <fullName evidence="16">D-glycero-beta-D-manno-heptose 1-phosphate adenylyltransferase</fullName>
        </alternativeName>
    </domain>
</protein>
<dbReference type="NCBIfam" id="TIGR02198">
    <property type="entry name" value="rfaE_dom_I"/>
    <property type="match status" value="1"/>
</dbReference>
<comment type="similarity">
    <text evidence="15 16">In the C-terminal section; belongs to the cytidylyltransferase family.</text>
</comment>
<evidence type="ECO:0000256" key="4">
    <source>
        <dbReference type="ARBA" id="ARBA00011738"/>
    </source>
</evidence>
<evidence type="ECO:0000256" key="11">
    <source>
        <dbReference type="ARBA" id="ARBA00023277"/>
    </source>
</evidence>
<dbReference type="SUPFAM" id="SSF53613">
    <property type="entry name" value="Ribokinase-like"/>
    <property type="match status" value="1"/>
</dbReference>
<dbReference type="EC" id="2.7.1.167" evidence="16"/>
<dbReference type="InterPro" id="IPR014729">
    <property type="entry name" value="Rossmann-like_a/b/a_fold"/>
</dbReference>
<dbReference type="GO" id="GO:0005524">
    <property type="term" value="F:ATP binding"/>
    <property type="evidence" value="ECO:0007669"/>
    <property type="project" value="UniProtKB-UniRule"/>
</dbReference>
<evidence type="ECO:0000256" key="6">
    <source>
        <dbReference type="ARBA" id="ARBA00022695"/>
    </source>
</evidence>
<dbReference type="Pfam" id="PF01467">
    <property type="entry name" value="CTP_transf_like"/>
    <property type="match status" value="1"/>
</dbReference>
<comment type="pathway">
    <text evidence="3">Bacterial outer membrane biogenesis; LPS core biosynthesis.</text>
</comment>
<dbReference type="HAMAP" id="MF_01603">
    <property type="entry name" value="HldE"/>
    <property type="match status" value="1"/>
</dbReference>
<evidence type="ECO:0000256" key="7">
    <source>
        <dbReference type="ARBA" id="ARBA00022741"/>
    </source>
</evidence>
<dbReference type="InterPro" id="IPR002173">
    <property type="entry name" value="Carboh/pur_kinase_PfkB_CS"/>
</dbReference>
<evidence type="ECO:0000259" key="17">
    <source>
        <dbReference type="Pfam" id="PF00294"/>
    </source>
</evidence>
<evidence type="ECO:0000256" key="13">
    <source>
        <dbReference type="ARBA" id="ARBA00052873"/>
    </source>
</evidence>
<dbReference type="GO" id="GO:0033786">
    <property type="term" value="F:heptose-1-phosphate adenylyltransferase activity"/>
    <property type="evidence" value="ECO:0007669"/>
    <property type="project" value="UniProtKB-UniRule"/>
</dbReference>
<dbReference type="UniPathway" id="UPA00958"/>
<feature type="domain" description="Cytidyltransferase-like" evidence="18">
    <location>
        <begin position="344"/>
        <end position="468"/>
    </location>
</feature>
<dbReference type="GO" id="GO:0016773">
    <property type="term" value="F:phosphotransferase activity, alcohol group as acceptor"/>
    <property type="evidence" value="ECO:0007669"/>
    <property type="project" value="InterPro"/>
</dbReference>
<gene>
    <name evidence="16 19" type="primary">hldE</name>
    <name evidence="19" type="ORF">EHS89_18255</name>
</gene>
<evidence type="ECO:0000256" key="1">
    <source>
        <dbReference type="ARBA" id="ARBA00002319"/>
    </source>
</evidence>
<dbReference type="NCBIfam" id="TIGR02199">
    <property type="entry name" value="rfaE_dom_II"/>
    <property type="match status" value="1"/>
</dbReference>
<feature type="region of interest" description="Cytidylyltransferase" evidence="16">
    <location>
        <begin position="344"/>
        <end position="474"/>
    </location>
</feature>
<dbReference type="PROSITE" id="PS00583">
    <property type="entry name" value="PFKB_KINASES_1"/>
    <property type="match status" value="1"/>
</dbReference>
<dbReference type="OrthoDB" id="9802794at2"/>
<dbReference type="GO" id="GO:0097171">
    <property type="term" value="P:ADP-L-glycero-beta-D-manno-heptose biosynthetic process"/>
    <property type="evidence" value="ECO:0007669"/>
    <property type="project" value="UniProtKB-UniPathway"/>
</dbReference>
<keyword evidence="10 16" id="KW-0511">Multifunctional enzyme</keyword>
<comment type="subunit">
    <text evidence="4 16">Homodimer.</text>
</comment>
<organism evidence="19 20">
    <name type="scientific">Amphritea balenae</name>
    <dbReference type="NCBI Taxonomy" id="452629"/>
    <lineage>
        <taxon>Bacteria</taxon>
        <taxon>Pseudomonadati</taxon>
        <taxon>Pseudomonadota</taxon>
        <taxon>Gammaproteobacteria</taxon>
        <taxon>Oceanospirillales</taxon>
        <taxon>Oceanospirillaceae</taxon>
        <taxon>Amphritea</taxon>
    </lineage>
</organism>
<evidence type="ECO:0000256" key="3">
    <source>
        <dbReference type="ARBA" id="ARBA00004713"/>
    </source>
</evidence>
<comment type="catalytic activity">
    <reaction evidence="13 16">
        <text>D-glycero-beta-D-manno-heptose 7-phosphate + ATP = D-glycero-beta-D-manno-heptose 1,7-bisphosphate + ADP + H(+)</text>
        <dbReference type="Rhea" id="RHEA:27473"/>
        <dbReference type="ChEBI" id="CHEBI:15378"/>
        <dbReference type="ChEBI" id="CHEBI:30616"/>
        <dbReference type="ChEBI" id="CHEBI:60204"/>
        <dbReference type="ChEBI" id="CHEBI:60208"/>
        <dbReference type="ChEBI" id="CHEBI:456216"/>
        <dbReference type="EC" id="2.7.1.167"/>
    </reaction>
</comment>
<evidence type="ECO:0000259" key="18">
    <source>
        <dbReference type="Pfam" id="PF01467"/>
    </source>
</evidence>
<feature type="region of interest" description="Ribokinase" evidence="16">
    <location>
        <begin position="1"/>
        <end position="318"/>
    </location>
</feature>
<dbReference type="InterPro" id="IPR011611">
    <property type="entry name" value="PfkB_dom"/>
</dbReference>
<comment type="catalytic activity">
    <reaction evidence="12 16">
        <text>D-glycero-beta-D-manno-heptose 1-phosphate + ATP + H(+) = ADP-D-glycero-beta-D-manno-heptose + diphosphate</text>
        <dbReference type="Rhea" id="RHEA:27465"/>
        <dbReference type="ChEBI" id="CHEBI:15378"/>
        <dbReference type="ChEBI" id="CHEBI:30616"/>
        <dbReference type="ChEBI" id="CHEBI:33019"/>
        <dbReference type="ChEBI" id="CHEBI:59967"/>
        <dbReference type="ChEBI" id="CHEBI:61593"/>
        <dbReference type="EC" id="2.7.7.70"/>
    </reaction>
</comment>
<dbReference type="InterPro" id="IPR029056">
    <property type="entry name" value="Ribokinase-like"/>
</dbReference>
<comment type="pathway">
    <text evidence="16">Nucleotide-sugar biosynthesis; ADP-L-glycero-beta-D-manno-heptose biosynthesis; ADP-L-glycero-beta-D-manno-heptose from D-glycero-beta-D-manno-heptose 7-phosphate: step 3/4.</text>
</comment>
<keyword evidence="5 16" id="KW-0808">Transferase</keyword>
<evidence type="ECO:0000256" key="15">
    <source>
        <dbReference type="ARBA" id="ARBA00061122"/>
    </source>
</evidence>
<sequence length="474" mass="50857">MKLVMPRFDKAQVLVVGDLMLDRYWHGPTSRISPEAPVPVVKVDQREDRPGGAANVALNITALGAGVSLVGIVGEDEAGLALEQQLSSARVNCAFCMSNSEPTITKLRVMSRHQQLIRLDFEERFATDYSQALQQQIQALLSNVTALILSDYDKGTLSDPQVLIKAARAVKVPVLVDPKGSDFERYRGATLLTPNMGEFEAVVGPCHTEQELVDKAQQLVTKLELDALLVTRSEQGMTLIKPGQNEVHYPAQAREVFDVTGAGDTVISTLAAALASGETLEVATGLANIAAGIVVGKLGTAAISGPELRGAVNREQGSERGAVSEEQLLIALDDARSAGEKIVFTNGCFDILHAGHVGYLEQARAQGDRLVLAINDDDSVKRLKGEGRPINPVERRKAVLAGLEAVDWVVSFAEDTPERLLQQVKPDVLVKGGDYGLDQVVGAEFVKGYGGEVKVLSFLDNCSTTAIVEKIQSK</sequence>
<feature type="binding site" evidence="16">
    <location>
        <begin position="195"/>
        <end position="198"/>
    </location>
    <ligand>
        <name>ATP</name>
        <dbReference type="ChEBI" id="CHEBI:30616"/>
    </ligand>
</feature>
<keyword evidence="6 16" id="KW-0548">Nucleotidyltransferase</keyword>
<evidence type="ECO:0000313" key="19">
    <source>
        <dbReference type="EMBL" id="RRC97154.1"/>
    </source>
</evidence>
<dbReference type="InterPro" id="IPR011914">
    <property type="entry name" value="RfaE_dom_II"/>
</dbReference>
<comment type="function">
    <text evidence="2 16">Catalyzes the ADP transfer from ATP to D-glycero-beta-D-manno-heptose 1-phosphate, yielding ADP-D-glycero-beta-D-manno-heptose.</text>
</comment>
<evidence type="ECO:0000313" key="20">
    <source>
        <dbReference type="Proteomes" id="UP000267535"/>
    </source>
</evidence>
<dbReference type="InterPro" id="IPR011913">
    <property type="entry name" value="RfaE_dom_I"/>
</dbReference>
<feature type="active site" evidence="16">
    <location>
        <position position="264"/>
    </location>
</feature>
<evidence type="ECO:0000256" key="8">
    <source>
        <dbReference type="ARBA" id="ARBA00022777"/>
    </source>
</evidence>
<dbReference type="PANTHER" id="PTHR46969:SF1">
    <property type="entry name" value="BIFUNCTIONAL PROTEIN HLDE"/>
    <property type="match status" value="1"/>
</dbReference>
<dbReference type="PANTHER" id="PTHR46969">
    <property type="entry name" value="BIFUNCTIONAL PROTEIN HLDE"/>
    <property type="match status" value="1"/>
</dbReference>
<dbReference type="UniPathway" id="UPA00356">
    <property type="reaction ID" value="UER00437"/>
</dbReference>
<keyword evidence="20" id="KW-1185">Reference proteome</keyword>
<reference evidence="19 20" key="1">
    <citation type="submission" date="2018-11" db="EMBL/GenBank/DDBJ databases">
        <title>The draft genome sequence of Amphritea balenae JAMM 1525T.</title>
        <authorList>
            <person name="Fang Z."/>
            <person name="Zhang Y."/>
            <person name="Han X."/>
        </authorList>
    </citation>
    <scope>NUCLEOTIDE SEQUENCE [LARGE SCALE GENOMIC DNA]</scope>
    <source>
        <strain evidence="19 20">JAMM 1525</strain>
    </source>
</reference>
<evidence type="ECO:0000256" key="10">
    <source>
        <dbReference type="ARBA" id="ARBA00023268"/>
    </source>
</evidence>
<dbReference type="EC" id="2.7.7.70" evidence="16"/>
<dbReference type="EMBL" id="RQXV01000013">
    <property type="protein sequence ID" value="RRC97154.1"/>
    <property type="molecule type" value="Genomic_DNA"/>
</dbReference>
<dbReference type="FunFam" id="3.40.50.620:FF:000028">
    <property type="entry name" value="Bifunctional protein HldE"/>
    <property type="match status" value="1"/>
</dbReference>
<dbReference type="GO" id="GO:0009244">
    <property type="term" value="P:lipopolysaccharide core region biosynthetic process"/>
    <property type="evidence" value="ECO:0007669"/>
    <property type="project" value="UniProtKB-UniPathway"/>
</dbReference>
<dbReference type="Gene3D" id="3.40.1190.20">
    <property type="match status" value="1"/>
</dbReference>
<evidence type="ECO:0000256" key="2">
    <source>
        <dbReference type="ARBA" id="ARBA00003753"/>
    </source>
</evidence>
<dbReference type="GO" id="GO:0033785">
    <property type="term" value="F:heptose 7-phosphate kinase activity"/>
    <property type="evidence" value="ECO:0007669"/>
    <property type="project" value="UniProtKB-UniRule"/>
</dbReference>
<dbReference type="InterPro" id="IPR004821">
    <property type="entry name" value="Cyt_trans-like"/>
</dbReference>
<keyword evidence="11 16" id="KW-0119">Carbohydrate metabolism</keyword>
<comment type="pathway">
    <text evidence="16">Nucleotide-sugar biosynthesis; ADP-L-glycero-beta-D-manno-heptose biosynthesis; ADP-L-glycero-beta-D-manno-heptose from D-glycero-beta-D-manno-heptose 7-phosphate: step 1/4.</text>
</comment>
<keyword evidence="7 16" id="KW-0547">Nucleotide-binding</keyword>